<dbReference type="SUPFAM" id="SSF52402">
    <property type="entry name" value="Adenine nucleotide alpha hydrolases-like"/>
    <property type="match status" value="1"/>
</dbReference>
<evidence type="ECO:0000313" key="1">
    <source>
        <dbReference type="EMBL" id="RJP25468.1"/>
    </source>
</evidence>
<reference evidence="1 2" key="1">
    <citation type="journal article" date="2017" name="ISME J.">
        <title>Energy and carbon metabolisms in a deep terrestrial subsurface fluid microbial community.</title>
        <authorList>
            <person name="Momper L."/>
            <person name="Jungbluth S.P."/>
            <person name="Lee M.D."/>
            <person name="Amend J.P."/>
        </authorList>
    </citation>
    <scope>NUCLEOTIDE SEQUENCE [LARGE SCALE GENOMIC DNA]</scope>
    <source>
        <strain evidence="1">SURF_5</strain>
    </source>
</reference>
<proteinExistence type="predicted"/>
<dbReference type="EMBL" id="QZKU01000022">
    <property type="protein sequence ID" value="RJP25468.1"/>
    <property type="molecule type" value="Genomic_DNA"/>
</dbReference>
<dbReference type="InterPro" id="IPR014729">
    <property type="entry name" value="Rossmann-like_a/b/a_fold"/>
</dbReference>
<accession>A0A3A4NY81</accession>
<dbReference type="AlphaFoldDB" id="A0A3A4NY81"/>
<sequence>MARCRRCLLTDAIPDVNLDEDGVCNECREFRPEVYEPDPVTREQQQRQLDSILTRYKGRGAYDVLVGLSGGKDSAYLIYRLKEEYGLRVLAYSFDNGFLPPAALKNIRQTLDTLKVDHYMARPSFDLLRKVYIYMLTRTSGSVILKLCPICASFYGNIAKSVASKFNIPVVAFGYSREQDDPNFRIPRSRYYAFATQFMPRDLFDNVLNADERAYLKEIYCDQVRKIMPNWLTRALAWELPTSQFRFAIRKWPMVVAPYKVWGYNPDENKKKAIELGLLADGKAHPLDTNCHLVPVMYYSDYKRQGWTVFVYELARLVRQGKVDRSIWAKEFDQGDLEVEEGTFRKETVDYVLDRLGITREQLTAKTAGG</sequence>
<dbReference type="Proteomes" id="UP000265882">
    <property type="component" value="Unassembled WGS sequence"/>
</dbReference>
<dbReference type="Gene3D" id="3.40.50.620">
    <property type="entry name" value="HUPs"/>
    <property type="match status" value="1"/>
</dbReference>
<protein>
    <recommendedName>
        <fullName evidence="3">N-acetyl sugar amidotransferase</fullName>
    </recommendedName>
</protein>
<comment type="caution">
    <text evidence="1">The sequence shown here is derived from an EMBL/GenBank/DDBJ whole genome shotgun (WGS) entry which is preliminary data.</text>
</comment>
<organism evidence="1 2">
    <name type="scientific">Abyssobacteria bacterium (strain SURF_5)</name>
    <dbReference type="NCBI Taxonomy" id="2093360"/>
    <lineage>
        <taxon>Bacteria</taxon>
        <taxon>Pseudomonadati</taxon>
        <taxon>Candidatus Hydrogenedentota</taxon>
        <taxon>Candidatus Abyssobacteria</taxon>
    </lineage>
</organism>
<evidence type="ECO:0000313" key="2">
    <source>
        <dbReference type="Proteomes" id="UP000265882"/>
    </source>
</evidence>
<evidence type="ECO:0008006" key="3">
    <source>
        <dbReference type="Google" id="ProtNLM"/>
    </source>
</evidence>
<gene>
    <name evidence="1" type="ORF">C4520_02375</name>
</gene>
<name>A0A3A4NY81_ABYX5</name>